<accession>A0AAN7R9A5</accession>
<sequence>MCPHLSRILMLPSGLVYWLYGLHMLVGDRSYMFYFSCELGFSTFQVSRPEDYKKSPDSTKIFVYFFQYRINLSTLVSKLKLLSFCIFFSYFICPVSMFEI</sequence>
<proteinExistence type="predicted"/>
<comment type="caution">
    <text evidence="2">The sequence shown here is derived from an EMBL/GenBank/DDBJ whole genome shotgun (WGS) entry which is preliminary data.</text>
</comment>
<keyword evidence="1" id="KW-0472">Membrane</keyword>
<protein>
    <submittedName>
        <fullName evidence="2">Uncharacterized protein</fullName>
    </submittedName>
</protein>
<dbReference type="AlphaFoldDB" id="A0AAN7R9A5"/>
<keyword evidence="1" id="KW-1133">Transmembrane helix</keyword>
<evidence type="ECO:0000256" key="1">
    <source>
        <dbReference type="SAM" id="Phobius"/>
    </source>
</evidence>
<evidence type="ECO:0000313" key="3">
    <source>
        <dbReference type="Proteomes" id="UP001346149"/>
    </source>
</evidence>
<keyword evidence="3" id="KW-1185">Reference proteome</keyword>
<dbReference type="EMBL" id="JAXQNO010000008">
    <property type="protein sequence ID" value="KAK4792950.1"/>
    <property type="molecule type" value="Genomic_DNA"/>
</dbReference>
<organism evidence="2 3">
    <name type="scientific">Trapa natans</name>
    <name type="common">Water chestnut</name>
    <dbReference type="NCBI Taxonomy" id="22666"/>
    <lineage>
        <taxon>Eukaryota</taxon>
        <taxon>Viridiplantae</taxon>
        <taxon>Streptophyta</taxon>
        <taxon>Embryophyta</taxon>
        <taxon>Tracheophyta</taxon>
        <taxon>Spermatophyta</taxon>
        <taxon>Magnoliopsida</taxon>
        <taxon>eudicotyledons</taxon>
        <taxon>Gunneridae</taxon>
        <taxon>Pentapetalae</taxon>
        <taxon>rosids</taxon>
        <taxon>malvids</taxon>
        <taxon>Myrtales</taxon>
        <taxon>Lythraceae</taxon>
        <taxon>Trapa</taxon>
    </lineage>
</organism>
<name>A0AAN7R9A5_TRANT</name>
<gene>
    <name evidence="2" type="ORF">SAY86_023385</name>
</gene>
<evidence type="ECO:0000313" key="2">
    <source>
        <dbReference type="EMBL" id="KAK4792950.1"/>
    </source>
</evidence>
<dbReference type="Proteomes" id="UP001346149">
    <property type="component" value="Unassembled WGS sequence"/>
</dbReference>
<keyword evidence="1" id="KW-0812">Transmembrane</keyword>
<feature type="transmembrane region" description="Helical" evidence="1">
    <location>
        <begin position="6"/>
        <end position="26"/>
    </location>
</feature>
<feature type="transmembrane region" description="Helical" evidence="1">
    <location>
        <begin position="79"/>
        <end position="98"/>
    </location>
</feature>
<reference evidence="2 3" key="1">
    <citation type="journal article" date="2023" name="Hortic Res">
        <title>Pangenome of water caltrop reveals structural variations and asymmetric subgenome divergence after allopolyploidization.</title>
        <authorList>
            <person name="Zhang X."/>
            <person name="Chen Y."/>
            <person name="Wang L."/>
            <person name="Yuan Y."/>
            <person name="Fang M."/>
            <person name="Shi L."/>
            <person name="Lu R."/>
            <person name="Comes H.P."/>
            <person name="Ma Y."/>
            <person name="Chen Y."/>
            <person name="Huang G."/>
            <person name="Zhou Y."/>
            <person name="Zheng Z."/>
            <person name="Qiu Y."/>
        </authorList>
    </citation>
    <scope>NUCLEOTIDE SEQUENCE [LARGE SCALE GENOMIC DNA]</scope>
    <source>
        <strain evidence="2">F231</strain>
    </source>
</reference>